<dbReference type="EMBL" id="CDHK01000004">
    <property type="protein sequence ID" value="CEO59891.1"/>
    <property type="molecule type" value="Genomic_DNA"/>
</dbReference>
<keyword evidence="8" id="KW-1185">Reference proteome</keyword>
<dbReference type="PANTHER" id="PTHR13274">
    <property type="entry name" value="MITOCHONDRIAL RIBOSOMAL PROTEIN S25"/>
    <property type="match status" value="1"/>
</dbReference>
<proteinExistence type="predicted"/>
<evidence type="ECO:0000259" key="6">
    <source>
        <dbReference type="SMART" id="SM00916"/>
    </source>
</evidence>
<dbReference type="GO" id="GO:0005840">
    <property type="term" value="C:ribosome"/>
    <property type="evidence" value="ECO:0007669"/>
    <property type="project" value="UniProtKB-KW"/>
</dbReference>
<dbReference type="InterPro" id="IPR007741">
    <property type="entry name" value="Ribosomal_mL43/mS25/NADH_DH"/>
</dbReference>
<evidence type="ECO:0000256" key="2">
    <source>
        <dbReference type="ARBA" id="ARBA00022980"/>
    </source>
</evidence>
<dbReference type="SMART" id="SM00916">
    <property type="entry name" value="L51_S25_CI-B8"/>
    <property type="match status" value="1"/>
</dbReference>
<reference evidence="8" key="1">
    <citation type="journal article" date="2015" name="Genome Announc.">
        <title>Draft genome sequence of the fungus Penicillium brasilianum MG11.</title>
        <authorList>
            <person name="Horn F."/>
            <person name="Linde J."/>
            <person name="Mattern D.J."/>
            <person name="Walther G."/>
            <person name="Guthke R."/>
            <person name="Brakhage A.A."/>
            <person name="Valiante V."/>
        </authorList>
    </citation>
    <scope>NUCLEOTIDE SEQUENCE [LARGE SCALE GENOMIC DNA]</scope>
    <source>
        <strain evidence="8">MG11</strain>
    </source>
</reference>
<protein>
    <recommendedName>
        <fullName evidence="6">Ribosomal protein/NADH dehydrogenase domain-containing protein</fullName>
    </recommendedName>
</protein>
<dbReference type="InterPro" id="IPR036249">
    <property type="entry name" value="Thioredoxin-like_sf"/>
</dbReference>
<evidence type="ECO:0000256" key="5">
    <source>
        <dbReference type="SAM" id="MobiDB-lite"/>
    </source>
</evidence>
<dbReference type="SUPFAM" id="SSF52833">
    <property type="entry name" value="Thioredoxin-like"/>
    <property type="match status" value="1"/>
</dbReference>
<dbReference type="InterPro" id="IPR040049">
    <property type="entry name" value="Ribosomal_mS25/mL61"/>
</dbReference>
<name>A0A0F7VGB8_PENBI</name>
<dbReference type="GO" id="GO:1990904">
    <property type="term" value="C:ribonucleoprotein complex"/>
    <property type="evidence" value="ECO:0007669"/>
    <property type="project" value="UniProtKB-KW"/>
</dbReference>
<gene>
    <name evidence="7" type="ORF">PMG11_04541</name>
</gene>
<feature type="region of interest" description="Disordered" evidence="5">
    <location>
        <begin position="183"/>
        <end position="207"/>
    </location>
</feature>
<evidence type="ECO:0000256" key="1">
    <source>
        <dbReference type="ARBA" id="ARBA00004173"/>
    </source>
</evidence>
<evidence type="ECO:0000256" key="3">
    <source>
        <dbReference type="ARBA" id="ARBA00023128"/>
    </source>
</evidence>
<dbReference type="Pfam" id="PF05047">
    <property type="entry name" value="L51_S25_CI-B8"/>
    <property type="match status" value="1"/>
</dbReference>
<keyword evidence="2" id="KW-0689">Ribosomal protein</keyword>
<organism evidence="7 8">
    <name type="scientific">Penicillium brasilianum</name>
    <dbReference type="NCBI Taxonomy" id="104259"/>
    <lineage>
        <taxon>Eukaryota</taxon>
        <taxon>Fungi</taxon>
        <taxon>Dikarya</taxon>
        <taxon>Ascomycota</taxon>
        <taxon>Pezizomycotina</taxon>
        <taxon>Eurotiomycetes</taxon>
        <taxon>Eurotiomycetidae</taxon>
        <taxon>Eurotiales</taxon>
        <taxon>Aspergillaceae</taxon>
        <taxon>Penicillium</taxon>
    </lineage>
</organism>
<dbReference type="Gene3D" id="3.40.30.10">
    <property type="entry name" value="Glutaredoxin"/>
    <property type="match status" value="1"/>
</dbReference>
<evidence type="ECO:0000313" key="8">
    <source>
        <dbReference type="Proteomes" id="UP000042958"/>
    </source>
</evidence>
<accession>A0A0F7VGB8</accession>
<dbReference type="GO" id="GO:0003735">
    <property type="term" value="F:structural constituent of ribosome"/>
    <property type="evidence" value="ECO:0007669"/>
    <property type="project" value="InterPro"/>
</dbReference>
<keyword evidence="4" id="KW-0687">Ribonucleoprotein</keyword>
<keyword evidence="3" id="KW-0496">Mitochondrion</keyword>
<dbReference type="PANTHER" id="PTHR13274:SF2">
    <property type="entry name" value="SMALL RIBOSOMAL SUBUNIT PROTEIN MS25"/>
    <property type="match status" value="1"/>
</dbReference>
<sequence>MVNLFKRMRKLQTRILDIRTGTGAAIFPSPTSATKEFPPVTRLHLTYARKIYNGHQGARHFWRNCLPRLKYHNPGVRMTVQQTDDQNAPPALTIYFAERLSSTASAIVGAKKIADKHAPAPESGEKAAVVDLKDLSYKEIWSRVQASTGAEEVPASAEDEAERKRLEAITAKAGKDRERIRGMRQAKKDQERMLAEARGEVEKLREL</sequence>
<feature type="domain" description="Ribosomal protein/NADH dehydrogenase" evidence="6">
    <location>
        <begin position="50"/>
        <end position="151"/>
    </location>
</feature>
<evidence type="ECO:0000313" key="7">
    <source>
        <dbReference type="EMBL" id="CEO59891.1"/>
    </source>
</evidence>
<comment type="subcellular location">
    <subcellularLocation>
        <location evidence="1">Mitochondrion</location>
    </subcellularLocation>
</comment>
<evidence type="ECO:0000256" key="4">
    <source>
        <dbReference type="ARBA" id="ARBA00023274"/>
    </source>
</evidence>
<dbReference type="OrthoDB" id="1696305at2759"/>
<dbReference type="STRING" id="104259.A0A0F7VGB8"/>
<dbReference type="AlphaFoldDB" id="A0A0F7VGB8"/>
<dbReference type="Proteomes" id="UP000042958">
    <property type="component" value="Unassembled WGS sequence"/>
</dbReference>
<dbReference type="GO" id="GO:0005739">
    <property type="term" value="C:mitochondrion"/>
    <property type="evidence" value="ECO:0007669"/>
    <property type="project" value="UniProtKB-SubCell"/>
</dbReference>